<evidence type="ECO:0000256" key="1">
    <source>
        <dbReference type="ARBA" id="ARBA00022737"/>
    </source>
</evidence>
<dbReference type="EMBL" id="PEUV01000022">
    <property type="protein sequence ID" value="PIV12714.1"/>
    <property type="molecule type" value="Genomic_DNA"/>
</dbReference>
<feature type="repeat" description="TPR" evidence="3">
    <location>
        <begin position="217"/>
        <end position="250"/>
    </location>
</feature>
<dbReference type="PROSITE" id="PS50293">
    <property type="entry name" value="TPR_REGION"/>
    <property type="match status" value="2"/>
</dbReference>
<feature type="repeat" description="TPR" evidence="3">
    <location>
        <begin position="183"/>
        <end position="216"/>
    </location>
</feature>
<evidence type="ECO:0000313" key="5">
    <source>
        <dbReference type="Proteomes" id="UP000230324"/>
    </source>
</evidence>
<dbReference type="Pfam" id="PF13181">
    <property type="entry name" value="TPR_8"/>
    <property type="match status" value="2"/>
</dbReference>
<comment type="caution">
    <text evidence="4">The sequence shown here is derived from an EMBL/GenBank/DDBJ whole genome shotgun (WGS) entry which is preliminary data.</text>
</comment>
<dbReference type="Gene3D" id="1.25.40.10">
    <property type="entry name" value="Tetratricopeptide repeat domain"/>
    <property type="match status" value="2"/>
</dbReference>
<dbReference type="InterPro" id="IPR038418">
    <property type="entry name" value="6-PTP_synth/QueD_sf"/>
</dbReference>
<reference evidence="5" key="1">
    <citation type="submission" date="2017-09" db="EMBL/GenBank/DDBJ databases">
        <title>Depth-based differentiation of microbial function through sediment-hosted aquifers and enrichment of novel symbionts in the deep terrestrial subsurface.</title>
        <authorList>
            <person name="Probst A.J."/>
            <person name="Ladd B."/>
            <person name="Jarett J.K."/>
            <person name="Geller-Mcgrath D.E."/>
            <person name="Sieber C.M.K."/>
            <person name="Emerson J.B."/>
            <person name="Anantharaman K."/>
            <person name="Thomas B.C."/>
            <person name="Malmstrom R."/>
            <person name="Stieglmeier M."/>
            <person name="Klingl A."/>
            <person name="Woyke T."/>
            <person name="Ryan C.M."/>
            <person name="Banfield J.F."/>
        </authorList>
    </citation>
    <scope>NUCLEOTIDE SEQUENCE [LARGE SCALE GENOMIC DNA]</scope>
</reference>
<dbReference type="PROSITE" id="PS50005">
    <property type="entry name" value="TPR"/>
    <property type="match status" value="3"/>
</dbReference>
<evidence type="ECO:0000313" key="4">
    <source>
        <dbReference type="EMBL" id="PIV12714.1"/>
    </source>
</evidence>
<dbReference type="Gene3D" id="3.30.479.10">
    <property type="entry name" value="6-pyruvoyl tetrahydropterin synthase/QueD"/>
    <property type="match status" value="1"/>
</dbReference>
<dbReference type="PANTHER" id="PTHR44858:SF1">
    <property type="entry name" value="UDP-N-ACETYLGLUCOSAMINE--PEPTIDE N-ACETYLGLUCOSAMINYLTRANSFERASE SPINDLY-RELATED"/>
    <property type="match status" value="1"/>
</dbReference>
<keyword evidence="1" id="KW-0677">Repeat</keyword>
<accession>A0A2M7BYF5</accession>
<dbReference type="SMART" id="SM00028">
    <property type="entry name" value="TPR"/>
    <property type="match status" value="5"/>
</dbReference>
<dbReference type="AlphaFoldDB" id="A0A2M7BYF5"/>
<evidence type="ECO:0000256" key="2">
    <source>
        <dbReference type="ARBA" id="ARBA00022803"/>
    </source>
</evidence>
<dbReference type="Proteomes" id="UP000230324">
    <property type="component" value="Unassembled WGS sequence"/>
</dbReference>
<sequence length="294" mass="33444">MARLGILDNFTATHGTRCLREDMFGVEVIFSGKIRNGFVDGLDYDSPVSALRGVLSSMNGAYLDDIIGRATDENIALYILFSLRKWLPHSVRVYEGNSKYVEVSPSDLDFNEYPSYLALSKAKSLLMRERPSDAIEELNQIISMNHDFADAYNLRGRCHKYMDRYDLALLDYMRALIINPDFGEAYRNLGNAYYYLDDNDQTIPVFTKAIELMPNSALAYNNRGFAYQKLEEFELAAQDHTKAIEIDPNYAEAYGDRGDVFMALGMKDLAERDYQKARELADSGNDTYAGIVMY</sequence>
<dbReference type="PANTHER" id="PTHR44858">
    <property type="entry name" value="TETRATRICOPEPTIDE REPEAT PROTEIN 6"/>
    <property type="match status" value="1"/>
</dbReference>
<proteinExistence type="predicted"/>
<dbReference type="Pfam" id="PF00515">
    <property type="entry name" value="TPR_1"/>
    <property type="match status" value="2"/>
</dbReference>
<evidence type="ECO:0000256" key="3">
    <source>
        <dbReference type="PROSITE-ProRule" id="PRU00339"/>
    </source>
</evidence>
<dbReference type="SUPFAM" id="SSF48452">
    <property type="entry name" value="TPR-like"/>
    <property type="match status" value="1"/>
</dbReference>
<dbReference type="InterPro" id="IPR050498">
    <property type="entry name" value="Ycf3"/>
</dbReference>
<feature type="repeat" description="TPR" evidence="3">
    <location>
        <begin position="149"/>
        <end position="182"/>
    </location>
</feature>
<dbReference type="SUPFAM" id="SSF55620">
    <property type="entry name" value="Tetrahydrobiopterin biosynthesis enzymes-like"/>
    <property type="match status" value="1"/>
</dbReference>
<dbReference type="InterPro" id="IPR019734">
    <property type="entry name" value="TPR_rpt"/>
</dbReference>
<keyword evidence="2 3" id="KW-0802">TPR repeat</keyword>
<organism evidence="4 5">
    <name type="scientific">Candidatus Nealsonbacteria bacterium CG03_land_8_20_14_0_80_36_12</name>
    <dbReference type="NCBI Taxonomy" id="1974701"/>
    <lineage>
        <taxon>Bacteria</taxon>
        <taxon>Candidatus Nealsoniibacteriota</taxon>
    </lineage>
</organism>
<name>A0A2M7BYF5_9BACT</name>
<gene>
    <name evidence="4" type="ORF">COS47_01080</name>
</gene>
<protein>
    <submittedName>
        <fullName evidence="4">Uncharacterized protein</fullName>
    </submittedName>
</protein>
<dbReference type="InterPro" id="IPR011990">
    <property type="entry name" value="TPR-like_helical_dom_sf"/>
</dbReference>